<accession>A0A0C2MAE7</accession>
<dbReference type="OrthoDB" id="26387at2759"/>
<proteinExistence type="predicted"/>
<keyword evidence="2" id="KW-1185">Reference proteome</keyword>
<name>A0A0C2MAE7_THEKT</name>
<reference evidence="1 2" key="1">
    <citation type="journal article" date="2014" name="Genome Biol. Evol.">
        <title>The genome of the myxosporean Thelohanellus kitauei shows adaptations to nutrient acquisition within its fish host.</title>
        <authorList>
            <person name="Yang Y."/>
            <person name="Xiong J."/>
            <person name="Zhou Z."/>
            <person name="Huo F."/>
            <person name="Miao W."/>
            <person name="Ran C."/>
            <person name="Liu Y."/>
            <person name="Zhang J."/>
            <person name="Feng J."/>
            <person name="Wang M."/>
            <person name="Wang M."/>
            <person name="Wang L."/>
            <person name="Yao B."/>
        </authorList>
    </citation>
    <scope>NUCLEOTIDE SEQUENCE [LARGE SCALE GENOMIC DNA]</scope>
    <source>
        <strain evidence="1">Wuqing</strain>
    </source>
</reference>
<evidence type="ECO:0000313" key="1">
    <source>
        <dbReference type="EMBL" id="KII61294.1"/>
    </source>
</evidence>
<evidence type="ECO:0000313" key="2">
    <source>
        <dbReference type="Proteomes" id="UP000031668"/>
    </source>
</evidence>
<dbReference type="Proteomes" id="UP000031668">
    <property type="component" value="Unassembled WGS sequence"/>
</dbReference>
<sequence>MSDNHVEMMLETYIIPRDSKKQEPFSNFDQSNTNLDEVIENNFRKYCLFMLVDSRHYYDNFTEYLKTTLHMFNDDSILVWPTINKYGYGCVRYLFDIDESEKAKDIIHNTHINLHDNRVNI</sequence>
<gene>
    <name evidence="1" type="ORF">RF11_08472</name>
</gene>
<protein>
    <submittedName>
        <fullName evidence="1">Uncharacterized protein</fullName>
    </submittedName>
</protein>
<comment type="caution">
    <text evidence="1">The sequence shown here is derived from an EMBL/GenBank/DDBJ whole genome shotgun (WGS) entry which is preliminary data.</text>
</comment>
<dbReference type="AlphaFoldDB" id="A0A0C2MAE7"/>
<dbReference type="EMBL" id="JWZT01005348">
    <property type="protein sequence ID" value="KII61294.1"/>
    <property type="molecule type" value="Genomic_DNA"/>
</dbReference>
<organism evidence="1 2">
    <name type="scientific">Thelohanellus kitauei</name>
    <name type="common">Myxosporean</name>
    <dbReference type="NCBI Taxonomy" id="669202"/>
    <lineage>
        <taxon>Eukaryota</taxon>
        <taxon>Metazoa</taxon>
        <taxon>Cnidaria</taxon>
        <taxon>Myxozoa</taxon>
        <taxon>Myxosporea</taxon>
        <taxon>Bivalvulida</taxon>
        <taxon>Platysporina</taxon>
        <taxon>Myxobolidae</taxon>
        <taxon>Thelohanellus</taxon>
    </lineage>
</organism>